<protein>
    <submittedName>
        <fullName evidence="3">Arabinogalactan endo-1,4-beta-galactosidase</fullName>
    </submittedName>
</protein>
<evidence type="ECO:0000313" key="4">
    <source>
        <dbReference type="Proteomes" id="UP000282674"/>
    </source>
</evidence>
<dbReference type="CDD" id="cd00161">
    <property type="entry name" value="beta-trefoil_Ricin-like"/>
    <property type="match status" value="1"/>
</dbReference>
<dbReference type="SUPFAM" id="SSF50370">
    <property type="entry name" value="Ricin B-like lectins"/>
    <property type="match status" value="1"/>
</dbReference>
<dbReference type="InterPro" id="IPR035992">
    <property type="entry name" value="Ricin_B-like_lectins"/>
</dbReference>
<sequence>MIAKQHTAPPPTTRTATGPTRRDGCPYLTSYKECPFGEERCEGHHHRGVGMKRPIARLATGLPAATVLAAAAVTLGSPAAHAASGVEIRTFANKCLDVEWKSADNGARIVQHRCHREYNQRFRFVPAGHGRVEIRTFANKCLDVHRASPDNGARIIQYTCTGDANQRFRVLPAPGGRHSIRTFVFDKCLDVNEKSARDGARIIQYSCTGDYNQRFEFRNR</sequence>
<feature type="region of interest" description="Disordered" evidence="1">
    <location>
        <begin position="1"/>
        <end position="24"/>
    </location>
</feature>
<gene>
    <name evidence="3" type="ORF">EBO15_18365</name>
</gene>
<evidence type="ECO:0000256" key="1">
    <source>
        <dbReference type="SAM" id="MobiDB-lite"/>
    </source>
</evidence>
<organism evidence="3 4">
    <name type="scientific">Actinomadura harenae</name>
    <dbReference type="NCBI Taxonomy" id="2483351"/>
    <lineage>
        <taxon>Bacteria</taxon>
        <taxon>Bacillati</taxon>
        <taxon>Actinomycetota</taxon>
        <taxon>Actinomycetes</taxon>
        <taxon>Streptosporangiales</taxon>
        <taxon>Thermomonosporaceae</taxon>
        <taxon>Actinomadura</taxon>
    </lineage>
</organism>
<evidence type="ECO:0000313" key="3">
    <source>
        <dbReference type="EMBL" id="RMI42806.1"/>
    </source>
</evidence>
<dbReference type="Gene3D" id="2.80.10.50">
    <property type="match status" value="3"/>
</dbReference>
<dbReference type="PROSITE" id="PS50231">
    <property type="entry name" value="RICIN_B_LECTIN"/>
    <property type="match status" value="1"/>
</dbReference>
<dbReference type="EMBL" id="RFFG01000030">
    <property type="protein sequence ID" value="RMI42806.1"/>
    <property type="molecule type" value="Genomic_DNA"/>
</dbReference>
<evidence type="ECO:0000259" key="2">
    <source>
        <dbReference type="SMART" id="SM00458"/>
    </source>
</evidence>
<proteinExistence type="predicted"/>
<feature type="domain" description="Ricin B lectin" evidence="2">
    <location>
        <begin position="82"/>
        <end position="218"/>
    </location>
</feature>
<dbReference type="Pfam" id="PF00652">
    <property type="entry name" value="Ricin_B_lectin"/>
    <property type="match status" value="1"/>
</dbReference>
<dbReference type="Proteomes" id="UP000282674">
    <property type="component" value="Unassembled WGS sequence"/>
</dbReference>
<dbReference type="InterPro" id="IPR000772">
    <property type="entry name" value="Ricin_B_lectin"/>
</dbReference>
<dbReference type="AlphaFoldDB" id="A0A3M2M004"/>
<name>A0A3M2M004_9ACTN</name>
<comment type="caution">
    <text evidence="3">The sequence shown here is derived from an EMBL/GenBank/DDBJ whole genome shotgun (WGS) entry which is preliminary data.</text>
</comment>
<reference evidence="3 4" key="1">
    <citation type="submission" date="2018-10" db="EMBL/GenBank/DDBJ databases">
        <title>Isolation from soil.</title>
        <authorList>
            <person name="Hu J."/>
        </authorList>
    </citation>
    <scope>NUCLEOTIDE SEQUENCE [LARGE SCALE GENOMIC DNA]</scope>
    <source>
        <strain evidence="3 4">NEAU-Ht49</strain>
    </source>
</reference>
<accession>A0A3M2M004</accession>
<keyword evidence="4" id="KW-1185">Reference proteome</keyword>
<dbReference type="SMART" id="SM00458">
    <property type="entry name" value="RICIN"/>
    <property type="match status" value="1"/>
</dbReference>